<dbReference type="SMART" id="SM00981">
    <property type="entry name" value="THUMP"/>
    <property type="match status" value="1"/>
</dbReference>
<dbReference type="GO" id="GO:0005829">
    <property type="term" value="C:cytosol"/>
    <property type="evidence" value="ECO:0007669"/>
    <property type="project" value="TreeGrafter"/>
</dbReference>
<dbReference type="CDD" id="cd11716">
    <property type="entry name" value="THUMP_ThiI"/>
    <property type="match status" value="1"/>
</dbReference>
<dbReference type="Gene3D" id="3.40.50.620">
    <property type="entry name" value="HUPs"/>
    <property type="match status" value="1"/>
</dbReference>
<evidence type="ECO:0000256" key="11">
    <source>
        <dbReference type="ARBA" id="ARBA00052330"/>
    </source>
</evidence>
<dbReference type="Pfam" id="PF02568">
    <property type="entry name" value="ThiI"/>
    <property type="match status" value="1"/>
</dbReference>
<feature type="binding site" evidence="19">
    <location>
        <position position="267"/>
    </location>
    <ligand>
        <name>ATP</name>
        <dbReference type="ChEBI" id="CHEBI:30616"/>
    </ligand>
</feature>
<dbReference type="GO" id="GO:0005524">
    <property type="term" value="F:ATP binding"/>
    <property type="evidence" value="ECO:0007669"/>
    <property type="project" value="UniProtKB-UniRule"/>
</dbReference>
<keyword evidence="8 19" id="KW-0694">RNA-binding</keyword>
<dbReference type="EC" id="2.8.1.4" evidence="14 19"/>
<evidence type="ECO:0000256" key="13">
    <source>
        <dbReference type="ARBA" id="ARBA00061472"/>
    </source>
</evidence>
<accession>A0A173T7K4</accession>
<sequence>MIYDRILVRYGELSIKGKNRKYFKNALHRIIRRKCRSLENITYEITRDRFYIILNGTAPELVTEQLDKVFGLQSYSLCARCENDIDAMKALALEIIKEMPQVPTTFKVETKRAQKQFPMTSGEISRGVGAHLLINTEHLSVDVHHPDVTVFVEVRREGTFIMAEHIKGLGGFPVGISGKGLLMISGGIDSPVAGYLMQKRGVEIEAIHFASPPYTSVRSKQKVLDLMEKNAHYAPVDEINVHVVPFTELQTAIYENIPNSYTMTVMRRMMYRIAEGIAKKREILVLANGESLGQVASQTLASMYAINAVTNMPIIRPVATLDKNEIIEIAKHIDTYDISIRPYEDCCTVFVPEHPATNPSLEKCIEFEQNFDFESLVQKCIDETEIITVRAGEMIELEDNAVCALNDLF</sequence>
<dbReference type="OrthoDB" id="9773948at2"/>
<dbReference type="GeneID" id="60059174"/>
<dbReference type="InterPro" id="IPR049961">
    <property type="entry name" value="ThiI_N"/>
</dbReference>
<comment type="caution">
    <text evidence="20">The sequence shown here is derived from an EMBL/GenBank/DDBJ whole genome shotgun (WGS) entry which is preliminary data.</text>
</comment>
<dbReference type="FunFam" id="3.40.50.620:FF:000053">
    <property type="entry name" value="Probable tRNA sulfurtransferase"/>
    <property type="match status" value="1"/>
</dbReference>
<protein>
    <recommendedName>
        <fullName evidence="15 19">Probable tRNA sulfurtransferase</fullName>
        <ecNumber evidence="14 19">2.8.1.4</ecNumber>
    </recommendedName>
    <alternativeName>
        <fullName evidence="16 19">Sulfur carrier protein ThiS sulfurtransferase</fullName>
    </alternativeName>
    <alternativeName>
        <fullName evidence="17 19">Thiamine biosynthesis protein ThiI</fullName>
    </alternativeName>
    <alternativeName>
        <fullName evidence="18 19">tRNA 4-thiouridine synthase</fullName>
    </alternativeName>
</protein>
<dbReference type="InterPro" id="IPR014729">
    <property type="entry name" value="Rossmann-like_a/b/a_fold"/>
</dbReference>
<dbReference type="EMBL" id="WMQE01000037">
    <property type="protein sequence ID" value="MTK22388.1"/>
    <property type="molecule type" value="Genomic_DNA"/>
</dbReference>
<evidence type="ECO:0000256" key="17">
    <source>
        <dbReference type="ARBA" id="ARBA00077849"/>
    </source>
</evidence>
<keyword evidence="5 19" id="KW-0808">Transferase</keyword>
<dbReference type="GO" id="GO:0009229">
    <property type="term" value="P:thiamine diphosphate biosynthetic process"/>
    <property type="evidence" value="ECO:0007669"/>
    <property type="project" value="UniProtKB-UniRule"/>
</dbReference>
<dbReference type="SUPFAM" id="SSF52402">
    <property type="entry name" value="Adenine nucleotide alpha hydrolases-like"/>
    <property type="match status" value="1"/>
</dbReference>
<reference evidence="20 21" key="1">
    <citation type="journal article" date="2019" name="Nat. Med.">
        <title>A library of human gut bacterial isolates paired with longitudinal multiomics data enables mechanistic microbiome research.</title>
        <authorList>
            <person name="Poyet M."/>
            <person name="Groussin M."/>
            <person name="Gibbons S.M."/>
            <person name="Avila-Pacheco J."/>
            <person name="Jiang X."/>
            <person name="Kearney S.M."/>
            <person name="Perrotta A.R."/>
            <person name="Berdy B."/>
            <person name="Zhao S."/>
            <person name="Lieberman T.D."/>
            <person name="Swanson P.K."/>
            <person name="Smith M."/>
            <person name="Roesemann S."/>
            <person name="Alexander J.E."/>
            <person name="Rich S.A."/>
            <person name="Livny J."/>
            <person name="Vlamakis H."/>
            <person name="Clish C."/>
            <person name="Bullock K."/>
            <person name="Deik A."/>
            <person name="Scott J."/>
            <person name="Pierce K.A."/>
            <person name="Xavier R.J."/>
            <person name="Alm E.J."/>
        </authorList>
    </citation>
    <scope>NUCLEOTIDE SEQUENCE [LARGE SCALE GENOMIC DNA]</scope>
    <source>
        <strain evidence="20 21">BIOML-A198</strain>
    </source>
</reference>
<comment type="similarity">
    <text evidence="13 19">Belongs to the ThiI family.</text>
</comment>
<evidence type="ECO:0000256" key="8">
    <source>
        <dbReference type="ARBA" id="ARBA00022884"/>
    </source>
</evidence>
<evidence type="ECO:0000256" key="10">
    <source>
        <dbReference type="ARBA" id="ARBA00050570"/>
    </source>
</evidence>
<evidence type="ECO:0000313" key="20">
    <source>
        <dbReference type="EMBL" id="MTK22388.1"/>
    </source>
</evidence>
<feature type="binding site" evidence="19">
    <location>
        <position position="298"/>
    </location>
    <ligand>
        <name>ATP</name>
        <dbReference type="ChEBI" id="CHEBI:30616"/>
    </ligand>
</feature>
<evidence type="ECO:0000256" key="5">
    <source>
        <dbReference type="ARBA" id="ARBA00022679"/>
    </source>
</evidence>
<dbReference type="PANTHER" id="PTHR43209">
    <property type="entry name" value="TRNA SULFURTRANSFERASE"/>
    <property type="match status" value="1"/>
</dbReference>
<dbReference type="PROSITE" id="PS51165">
    <property type="entry name" value="THUMP"/>
    <property type="match status" value="1"/>
</dbReference>
<feature type="binding site" evidence="19">
    <location>
        <begin position="183"/>
        <end position="184"/>
    </location>
    <ligand>
        <name>ATP</name>
        <dbReference type="ChEBI" id="CHEBI:30616"/>
    </ligand>
</feature>
<evidence type="ECO:0000256" key="14">
    <source>
        <dbReference type="ARBA" id="ARBA00066827"/>
    </source>
</evidence>
<evidence type="ECO:0000256" key="2">
    <source>
        <dbReference type="ARBA" id="ARBA00004948"/>
    </source>
</evidence>
<comment type="pathway">
    <text evidence="2 19">Cofactor biosynthesis; thiamine diphosphate biosynthesis.</text>
</comment>
<evidence type="ECO:0000256" key="18">
    <source>
        <dbReference type="ARBA" id="ARBA00080570"/>
    </source>
</evidence>
<dbReference type="InterPro" id="IPR050102">
    <property type="entry name" value="tRNA_sulfurtransferase_ThiI"/>
</dbReference>
<dbReference type="PANTHER" id="PTHR43209:SF1">
    <property type="entry name" value="TRNA SULFURTRANSFERASE"/>
    <property type="match status" value="1"/>
</dbReference>
<evidence type="ECO:0000256" key="4">
    <source>
        <dbReference type="ARBA" id="ARBA00022555"/>
    </source>
</evidence>
<dbReference type="Proteomes" id="UP000487649">
    <property type="component" value="Unassembled WGS sequence"/>
</dbReference>
<dbReference type="GO" id="GO:0002937">
    <property type="term" value="P:tRNA 4-thiouridine biosynthesis"/>
    <property type="evidence" value="ECO:0007669"/>
    <property type="project" value="TreeGrafter"/>
</dbReference>
<dbReference type="InterPro" id="IPR020536">
    <property type="entry name" value="ThiI_AANH"/>
</dbReference>
<evidence type="ECO:0000256" key="7">
    <source>
        <dbReference type="ARBA" id="ARBA00022840"/>
    </source>
</evidence>
<dbReference type="GO" id="GO:0009228">
    <property type="term" value="P:thiamine biosynthetic process"/>
    <property type="evidence" value="ECO:0007669"/>
    <property type="project" value="UniProtKB-KW"/>
</dbReference>
<dbReference type="CDD" id="cd01712">
    <property type="entry name" value="PPase_ThiI"/>
    <property type="match status" value="1"/>
</dbReference>
<gene>
    <name evidence="19 20" type="primary">thiI</name>
    <name evidence="20" type="ORF">GMA92_13295</name>
</gene>
<dbReference type="NCBIfam" id="TIGR00342">
    <property type="entry name" value="tRNA uracil 4-sulfurtransferase ThiI"/>
    <property type="match status" value="1"/>
</dbReference>
<evidence type="ECO:0000256" key="3">
    <source>
        <dbReference type="ARBA" id="ARBA00022490"/>
    </source>
</evidence>
<name>A0A173T7K4_9FIRM</name>
<dbReference type="SUPFAM" id="SSF143437">
    <property type="entry name" value="THUMP domain-like"/>
    <property type="match status" value="1"/>
</dbReference>
<organism evidence="20 21">
    <name type="scientific">Turicibacter sanguinis</name>
    <dbReference type="NCBI Taxonomy" id="154288"/>
    <lineage>
        <taxon>Bacteria</taxon>
        <taxon>Bacillati</taxon>
        <taxon>Bacillota</taxon>
        <taxon>Erysipelotrichia</taxon>
        <taxon>Erysipelotrichales</taxon>
        <taxon>Turicibacteraceae</taxon>
        <taxon>Turicibacter</taxon>
    </lineage>
</organism>
<feature type="binding site" evidence="19">
    <location>
        <begin position="208"/>
        <end position="209"/>
    </location>
    <ligand>
        <name>ATP</name>
        <dbReference type="ChEBI" id="CHEBI:30616"/>
    </ligand>
</feature>
<dbReference type="GO" id="GO:0052837">
    <property type="term" value="P:thiazole biosynthetic process"/>
    <property type="evidence" value="ECO:0007669"/>
    <property type="project" value="TreeGrafter"/>
</dbReference>
<dbReference type="Pfam" id="PF02926">
    <property type="entry name" value="THUMP"/>
    <property type="match status" value="1"/>
</dbReference>
<evidence type="ECO:0000256" key="6">
    <source>
        <dbReference type="ARBA" id="ARBA00022741"/>
    </source>
</evidence>
<comment type="subcellular location">
    <subcellularLocation>
        <location evidence="1 19">Cytoplasm</location>
    </subcellularLocation>
</comment>
<evidence type="ECO:0000313" key="21">
    <source>
        <dbReference type="Proteomes" id="UP000487649"/>
    </source>
</evidence>
<dbReference type="GO" id="GO:0000049">
    <property type="term" value="F:tRNA binding"/>
    <property type="evidence" value="ECO:0007669"/>
    <property type="project" value="UniProtKB-UniRule"/>
</dbReference>
<comment type="catalytic activity">
    <reaction evidence="10 19">
        <text>[ThiI sulfur-carrier protein]-S-sulfanyl-L-cysteine + a uridine in tRNA + 2 reduced [2Fe-2S]-[ferredoxin] + ATP + H(+) = [ThiI sulfur-carrier protein]-L-cysteine + a 4-thiouridine in tRNA + 2 oxidized [2Fe-2S]-[ferredoxin] + AMP + diphosphate</text>
        <dbReference type="Rhea" id="RHEA:24176"/>
        <dbReference type="Rhea" id="RHEA-COMP:10000"/>
        <dbReference type="Rhea" id="RHEA-COMP:10001"/>
        <dbReference type="Rhea" id="RHEA-COMP:13337"/>
        <dbReference type="Rhea" id="RHEA-COMP:13338"/>
        <dbReference type="Rhea" id="RHEA-COMP:13339"/>
        <dbReference type="Rhea" id="RHEA-COMP:13340"/>
        <dbReference type="ChEBI" id="CHEBI:15378"/>
        <dbReference type="ChEBI" id="CHEBI:29950"/>
        <dbReference type="ChEBI" id="CHEBI:30616"/>
        <dbReference type="ChEBI" id="CHEBI:33019"/>
        <dbReference type="ChEBI" id="CHEBI:33737"/>
        <dbReference type="ChEBI" id="CHEBI:33738"/>
        <dbReference type="ChEBI" id="CHEBI:61963"/>
        <dbReference type="ChEBI" id="CHEBI:65315"/>
        <dbReference type="ChEBI" id="CHEBI:136798"/>
        <dbReference type="ChEBI" id="CHEBI:456215"/>
        <dbReference type="EC" id="2.8.1.4"/>
    </reaction>
</comment>
<keyword evidence="3 19" id="KW-0963">Cytoplasm</keyword>
<proteinExistence type="inferred from homology"/>
<evidence type="ECO:0000256" key="12">
    <source>
        <dbReference type="ARBA" id="ARBA00058382"/>
    </source>
</evidence>
<dbReference type="Pfam" id="PF22025">
    <property type="entry name" value="ThiI_fer"/>
    <property type="match status" value="1"/>
</dbReference>
<evidence type="ECO:0000256" key="1">
    <source>
        <dbReference type="ARBA" id="ARBA00004496"/>
    </source>
</evidence>
<evidence type="ECO:0000256" key="19">
    <source>
        <dbReference type="HAMAP-Rule" id="MF_00021"/>
    </source>
</evidence>
<keyword evidence="9 19" id="KW-0784">Thiamine biosynthesis</keyword>
<dbReference type="InterPro" id="IPR054173">
    <property type="entry name" value="ThiI_fer"/>
</dbReference>
<evidence type="ECO:0000256" key="16">
    <source>
        <dbReference type="ARBA" id="ARBA00075337"/>
    </source>
</evidence>
<dbReference type="GO" id="GO:0140741">
    <property type="term" value="F:tRNA-uracil-4 sulfurtransferase activity"/>
    <property type="evidence" value="ECO:0007669"/>
    <property type="project" value="UniProtKB-EC"/>
</dbReference>
<dbReference type="GO" id="GO:0004810">
    <property type="term" value="F:CCA tRNA nucleotidyltransferase activity"/>
    <property type="evidence" value="ECO:0007669"/>
    <property type="project" value="InterPro"/>
</dbReference>
<keyword evidence="6 19" id="KW-0547">Nucleotide-binding</keyword>
<dbReference type="InterPro" id="IPR003720">
    <property type="entry name" value="tRNA_STrfase"/>
</dbReference>
<dbReference type="InterPro" id="IPR049962">
    <property type="entry name" value="THUMP_ThiI"/>
</dbReference>
<evidence type="ECO:0000256" key="9">
    <source>
        <dbReference type="ARBA" id="ARBA00022977"/>
    </source>
</evidence>
<keyword evidence="4 19" id="KW-0820">tRNA-binding</keyword>
<dbReference type="InterPro" id="IPR004114">
    <property type="entry name" value="THUMP_dom"/>
</dbReference>
<dbReference type="Gene3D" id="3.30.2130.30">
    <property type="match status" value="1"/>
</dbReference>
<dbReference type="HAMAP" id="MF_00021">
    <property type="entry name" value="ThiI"/>
    <property type="match status" value="1"/>
</dbReference>
<comment type="catalytic activity">
    <reaction evidence="11 19">
        <text>[ThiS sulfur-carrier protein]-C-terminal Gly-Gly-AMP + S-sulfanyl-L-cysteinyl-[cysteine desulfurase] + AH2 = [ThiS sulfur-carrier protein]-C-terminal-Gly-aminoethanethioate + L-cysteinyl-[cysteine desulfurase] + A + AMP + 2 H(+)</text>
        <dbReference type="Rhea" id="RHEA:43340"/>
        <dbReference type="Rhea" id="RHEA-COMP:12157"/>
        <dbReference type="Rhea" id="RHEA-COMP:12158"/>
        <dbReference type="Rhea" id="RHEA-COMP:12910"/>
        <dbReference type="Rhea" id="RHEA-COMP:19908"/>
        <dbReference type="ChEBI" id="CHEBI:13193"/>
        <dbReference type="ChEBI" id="CHEBI:15378"/>
        <dbReference type="ChEBI" id="CHEBI:17499"/>
        <dbReference type="ChEBI" id="CHEBI:29950"/>
        <dbReference type="ChEBI" id="CHEBI:61963"/>
        <dbReference type="ChEBI" id="CHEBI:90618"/>
        <dbReference type="ChEBI" id="CHEBI:232372"/>
        <dbReference type="ChEBI" id="CHEBI:456215"/>
    </reaction>
</comment>
<evidence type="ECO:0000256" key="15">
    <source>
        <dbReference type="ARBA" id="ARBA00071867"/>
    </source>
</evidence>
<feature type="binding site" evidence="19">
    <location>
        <position position="289"/>
    </location>
    <ligand>
        <name>ATP</name>
        <dbReference type="ChEBI" id="CHEBI:30616"/>
    </ligand>
</feature>
<dbReference type="AlphaFoldDB" id="A0A173T7K4"/>
<keyword evidence="7 19" id="KW-0067">ATP-binding</keyword>
<comment type="function">
    <text evidence="12 19">Catalyzes the ATP-dependent transfer of a sulfur to tRNA to produce 4-thiouridine in position 8 of tRNAs, which functions as a near-UV photosensor. Also catalyzes the transfer of sulfur to the sulfur carrier protein ThiS, forming ThiS-thiocarboxylate. This is a step in the synthesis of thiazole, in the thiamine biosynthesis pathway. The sulfur is donated as persulfide by IscS.</text>
</comment>
<dbReference type="RefSeq" id="WP_006785358.1">
    <property type="nucleotide sequence ID" value="NZ_CABJBH010000001.1"/>
</dbReference>